<feature type="compositionally biased region" description="Acidic residues" evidence="1">
    <location>
        <begin position="130"/>
        <end position="148"/>
    </location>
</feature>
<accession>A0A5K0UBA9</accession>
<feature type="region of interest" description="Disordered" evidence="1">
    <location>
        <begin position="103"/>
        <end position="167"/>
    </location>
</feature>
<name>A0A5K0UBA9_9VIRU</name>
<dbReference type="EMBL" id="UPSH01000002">
    <property type="protein sequence ID" value="VBB19005.1"/>
    <property type="molecule type" value="Genomic_DNA"/>
</dbReference>
<feature type="region of interest" description="Disordered" evidence="1">
    <location>
        <begin position="44"/>
        <end position="89"/>
    </location>
</feature>
<keyword evidence="3" id="KW-1185">Reference proteome</keyword>
<proteinExistence type="predicted"/>
<organism evidence="2 3">
    <name type="scientific">Yasminevirus sp. GU-2018</name>
    <dbReference type="NCBI Taxonomy" id="2420051"/>
    <lineage>
        <taxon>Viruses</taxon>
        <taxon>Varidnaviria</taxon>
        <taxon>Bamfordvirae</taxon>
        <taxon>Nucleocytoviricota</taxon>
        <taxon>Megaviricetes</taxon>
        <taxon>Imitervirales</taxon>
        <taxon>Mimiviridae</taxon>
        <taxon>Klosneuvirinae</taxon>
        <taxon>Yasminevirus</taxon>
        <taxon>Yasminevirus saudimassiliense</taxon>
    </lineage>
</organism>
<gene>
    <name evidence="2" type="ORF">YASMINEVIRUS_1537</name>
</gene>
<feature type="compositionally biased region" description="Basic and acidic residues" evidence="1">
    <location>
        <begin position="149"/>
        <end position="167"/>
    </location>
</feature>
<protein>
    <submittedName>
        <fullName evidence="2">Uncharacterized protein</fullName>
    </submittedName>
</protein>
<sequence>MNGQSTFGSMNGSTSAPIIKTFSSLAELTEYIRANGGTVVSAGSMPGMPGAGMAGAGAISTDSKREDQTGPTDADDSNEEGEICPGCGKVHANEAGGSNPMSLLSSILFGNGPSFGDDDEPTGPAGRDNADDDDDNGGNDGNGDDDEPTDRTDDSDSKTDSKKDTTPFDFLSKLRELRELQTKQMARQKAMNDLVPKLVTKLSTAISASPLVSKSTANAKALRKAIAQAVVDNSDNEDILADVNRYLMRLIVDADEAPDADLDYENALREADKIANAVVADFTPEISAIFESGADEILSTLKSLAKSKTVEAMGTSLLSEAKFTASVKDVLKSDDSDKVKVNQLLRLVL</sequence>
<evidence type="ECO:0000256" key="1">
    <source>
        <dbReference type="SAM" id="MobiDB-lite"/>
    </source>
</evidence>
<comment type="caution">
    <text evidence="2">The sequence shown here is derived from an EMBL/GenBank/DDBJ whole genome shotgun (WGS) entry which is preliminary data.</text>
</comment>
<evidence type="ECO:0000313" key="3">
    <source>
        <dbReference type="Proteomes" id="UP000594342"/>
    </source>
</evidence>
<feature type="compositionally biased region" description="Acidic residues" evidence="1">
    <location>
        <begin position="73"/>
        <end position="82"/>
    </location>
</feature>
<reference evidence="2 3" key="1">
    <citation type="submission" date="2018-10" db="EMBL/GenBank/DDBJ databases">
        <authorList>
            <consortium name="IHU Genomes"/>
        </authorList>
    </citation>
    <scope>NUCLEOTIDE SEQUENCE [LARGE SCALE GENOMIC DNA]</scope>
    <source>
        <strain evidence="2 3">A1</strain>
    </source>
</reference>
<dbReference type="Proteomes" id="UP000594342">
    <property type="component" value="Unassembled WGS sequence"/>
</dbReference>
<evidence type="ECO:0000313" key="2">
    <source>
        <dbReference type="EMBL" id="VBB19005.1"/>
    </source>
</evidence>